<keyword evidence="7 9" id="KW-0233">DNA recombination</keyword>
<reference evidence="14 15" key="1">
    <citation type="submission" date="2013-08" db="EMBL/GenBank/DDBJ databases">
        <authorList>
            <person name="Durkin A.S."/>
            <person name="Haft D.R."/>
            <person name="McCorrison J."/>
            <person name="Torralba M."/>
            <person name="Gillis M."/>
            <person name="Haft D.H."/>
            <person name="Methe B."/>
            <person name="Sutton G."/>
            <person name="Nelson K.E."/>
        </authorList>
    </citation>
    <scope>NUCLEOTIDE SEQUENCE [LARGE SCALE GENOMIC DNA]</scope>
    <source>
        <strain evidence="13 15">ATCC 35536</strain>
        <strain evidence="12 14">VPI DR56BR1116</strain>
    </source>
</reference>
<feature type="active site" evidence="9">
    <location>
        <position position="147"/>
    </location>
</feature>
<dbReference type="InterPro" id="IPR023009">
    <property type="entry name" value="Tyrosine_recombinase_XerC/XerD"/>
</dbReference>
<feature type="domain" description="Core-binding (CB)" evidence="11">
    <location>
        <begin position="1"/>
        <end position="85"/>
    </location>
</feature>
<dbReference type="OrthoDB" id="341301at2"/>
<feature type="domain" description="Tyr recombinase" evidence="10">
    <location>
        <begin position="106"/>
        <end position="293"/>
    </location>
</feature>
<evidence type="ECO:0000256" key="2">
    <source>
        <dbReference type="ARBA" id="ARBA00022490"/>
    </source>
</evidence>
<dbReference type="STRING" id="1125725.HMPREF1325_1081"/>
<feature type="active site" evidence="9">
    <location>
        <position position="271"/>
    </location>
</feature>
<evidence type="ECO:0000256" key="7">
    <source>
        <dbReference type="ARBA" id="ARBA00023172"/>
    </source>
</evidence>
<dbReference type="HAMAP" id="MF_01808">
    <property type="entry name" value="Recomb_XerC_XerD"/>
    <property type="match status" value="1"/>
</dbReference>
<dbReference type="Pfam" id="PF02899">
    <property type="entry name" value="Phage_int_SAM_1"/>
    <property type="match status" value="1"/>
</dbReference>
<feature type="active site" evidence="9">
    <location>
        <position position="248"/>
    </location>
</feature>
<evidence type="ECO:0000256" key="1">
    <source>
        <dbReference type="ARBA" id="ARBA00004496"/>
    </source>
</evidence>
<evidence type="ECO:0000256" key="5">
    <source>
        <dbReference type="ARBA" id="ARBA00022908"/>
    </source>
</evidence>
<comment type="caution">
    <text evidence="12">The sequence shown here is derived from an EMBL/GenBank/DDBJ whole genome shotgun (WGS) entry which is preliminary data.</text>
</comment>
<dbReference type="PROSITE" id="PS51900">
    <property type="entry name" value="CB"/>
    <property type="match status" value="1"/>
</dbReference>
<evidence type="ECO:0000259" key="11">
    <source>
        <dbReference type="PROSITE" id="PS51900"/>
    </source>
</evidence>
<keyword evidence="6 9" id="KW-0238">DNA-binding</keyword>
<feature type="active site" description="O-(3'-phospho-DNA)-tyrosine intermediate" evidence="9">
    <location>
        <position position="280"/>
    </location>
</feature>
<comment type="similarity">
    <text evidence="9">Belongs to the 'phage' integrase family. XerC subfamily.</text>
</comment>
<sequence>MRLSDAIDEFLLYLEAVRGLSLNSVCAYRNDLRRLSAFLGAEKDVKEASAEDIRSCIGVLSKEKKSSATVNRFIAACRTFFAYCKKFEYINTDPAEEIKTVKMPHHVPRFLTGAEVDELCAVPKEKEILWASRDSAILEMLYSSGCRVSELASVRLSDMSEDFSSALVTGKGSKDRRVYFGEDAQKAFKAYLADRKKFFAKKRMTDNVSEIFVNRRGTALGAHGIRWILSRYSGAEGTARHISPHALRHTFATAMISQGADVRVVQELLGHASISTTQRYTHITTERLIELYEKAHPHGKR</sequence>
<dbReference type="InterPro" id="IPR010998">
    <property type="entry name" value="Integrase_recombinase_N"/>
</dbReference>
<dbReference type="InterPro" id="IPR044068">
    <property type="entry name" value="CB"/>
</dbReference>
<dbReference type="InterPro" id="IPR004107">
    <property type="entry name" value="Integrase_SAM-like_N"/>
</dbReference>
<dbReference type="Pfam" id="PF00589">
    <property type="entry name" value="Phage_integrase"/>
    <property type="match status" value="1"/>
</dbReference>
<dbReference type="GO" id="GO:0009037">
    <property type="term" value="F:tyrosine-based site-specific recombinase activity"/>
    <property type="evidence" value="ECO:0007669"/>
    <property type="project" value="UniProtKB-UniRule"/>
</dbReference>
<evidence type="ECO:0000259" key="10">
    <source>
        <dbReference type="PROSITE" id="PS51898"/>
    </source>
</evidence>
<dbReference type="EMBL" id="AVQI01000008">
    <property type="protein sequence ID" value="ERK04895.1"/>
    <property type="molecule type" value="Genomic_DNA"/>
</dbReference>
<dbReference type="InterPro" id="IPR011010">
    <property type="entry name" value="DNA_brk_join_enz"/>
</dbReference>
<evidence type="ECO:0000256" key="3">
    <source>
        <dbReference type="ARBA" id="ARBA00022618"/>
    </source>
</evidence>
<name>U2MTA6_TRESO</name>
<keyword evidence="4 9" id="KW-0159">Chromosome partition</keyword>
<comment type="subunit">
    <text evidence="9">Forms a cyclic heterotetrameric complex composed of two molecules of XerC and two molecules of XerD.</text>
</comment>
<dbReference type="AlphaFoldDB" id="U2MTA6"/>
<gene>
    <name evidence="9" type="primary">xerC</name>
    <name evidence="13" type="ORF">HMPREF0860_1219</name>
    <name evidence="12" type="ORF">HMPREF1325_1081</name>
</gene>
<dbReference type="GO" id="GO:0003677">
    <property type="term" value="F:DNA binding"/>
    <property type="evidence" value="ECO:0007669"/>
    <property type="project" value="UniProtKB-UniRule"/>
</dbReference>
<keyword evidence="15" id="KW-1185">Reference proteome</keyword>
<dbReference type="Proteomes" id="UP000016412">
    <property type="component" value="Unassembled WGS sequence"/>
</dbReference>
<dbReference type="eggNOG" id="COG4974">
    <property type="taxonomic scope" value="Bacteria"/>
</dbReference>
<dbReference type="GO" id="GO:0051301">
    <property type="term" value="P:cell division"/>
    <property type="evidence" value="ECO:0007669"/>
    <property type="project" value="UniProtKB-KW"/>
</dbReference>
<dbReference type="PANTHER" id="PTHR30349">
    <property type="entry name" value="PHAGE INTEGRASE-RELATED"/>
    <property type="match status" value="1"/>
</dbReference>
<evidence type="ECO:0000313" key="12">
    <source>
        <dbReference type="EMBL" id="ERF59648.1"/>
    </source>
</evidence>
<dbReference type="GO" id="GO:0007059">
    <property type="term" value="P:chromosome segregation"/>
    <property type="evidence" value="ECO:0007669"/>
    <property type="project" value="UniProtKB-UniRule"/>
</dbReference>
<accession>U2MTA6</accession>
<dbReference type="SUPFAM" id="SSF56349">
    <property type="entry name" value="DNA breaking-rejoining enzymes"/>
    <property type="match status" value="1"/>
</dbReference>
<keyword evidence="2 9" id="KW-0963">Cytoplasm</keyword>
<keyword evidence="8 9" id="KW-0131">Cell cycle</keyword>
<dbReference type="EMBL" id="AUZJ01000064">
    <property type="protein sequence ID" value="ERF59648.1"/>
    <property type="molecule type" value="Genomic_DNA"/>
</dbReference>
<dbReference type="GO" id="GO:0005737">
    <property type="term" value="C:cytoplasm"/>
    <property type="evidence" value="ECO:0007669"/>
    <property type="project" value="UniProtKB-SubCell"/>
</dbReference>
<keyword evidence="3 9" id="KW-0132">Cell division</keyword>
<dbReference type="Gene3D" id="1.10.150.130">
    <property type="match status" value="1"/>
</dbReference>
<feature type="active site" evidence="9">
    <location>
        <position position="171"/>
    </location>
</feature>
<dbReference type="CDD" id="cd00798">
    <property type="entry name" value="INT_XerDC_C"/>
    <property type="match status" value="1"/>
</dbReference>
<dbReference type="GO" id="GO:0006313">
    <property type="term" value="P:DNA transposition"/>
    <property type="evidence" value="ECO:0007669"/>
    <property type="project" value="UniProtKB-UniRule"/>
</dbReference>
<evidence type="ECO:0000256" key="9">
    <source>
        <dbReference type="HAMAP-Rule" id="MF_01808"/>
    </source>
</evidence>
<dbReference type="PATRIC" id="fig|1125725.3.peg.2381"/>
<evidence type="ECO:0000313" key="14">
    <source>
        <dbReference type="Proteomes" id="UP000016412"/>
    </source>
</evidence>
<dbReference type="Gene3D" id="1.10.443.10">
    <property type="entry name" value="Intergrase catalytic core"/>
    <property type="match status" value="1"/>
</dbReference>
<evidence type="ECO:0000256" key="6">
    <source>
        <dbReference type="ARBA" id="ARBA00023125"/>
    </source>
</evidence>
<dbReference type="InterPro" id="IPR050090">
    <property type="entry name" value="Tyrosine_recombinase_XerCD"/>
</dbReference>
<proteinExistence type="inferred from homology"/>
<dbReference type="PROSITE" id="PS51898">
    <property type="entry name" value="TYR_RECOMBINASE"/>
    <property type="match status" value="1"/>
</dbReference>
<evidence type="ECO:0000313" key="15">
    <source>
        <dbReference type="Proteomes" id="UP000016646"/>
    </source>
</evidence>
<keyword evidence="5 9" id="KW-0229">DNA integration</keyword>
<dbReference type="RefSeq" id="WP_021331380.1">
    <property type="nucleotide sequence ID" value="NZ_AUZJ01000064.1"/>
</dbReference>
<dbReference type="InterPro" id="IPR013762">
    <property type="entry name" value="Integrase-like_cat_sf"/>
</dbReference>
<protein>
    <recommendedName>
        <fullName evidence="9">Tyrosine recombinase XerC</fullName>
    </recommendedName>
</protein>
<evidence type="ECO:0000256" key="8">
    <source>
        <dbReference type="ARBA" id="ARBA00023306"/>
    </source>
</evidence>
<feature type="active site" evidence="9">
    <location>
        <position position="245"/>
    </location>
</feature>
<evidence type="ECO:0000256" key="4">
    <source>
        <dbReference type="ARBA" id="ARBA00022829"/>
    </source>
</evidence>
<dbReference type="Proteomes" id="UP000016646">
    <property type="component" value="Unassembled WGS sequence"/>
</dbReference>
<comment type="function">
    <text evidence="9">Site-specific tyrosine recombinase, which acts by catalyzing the cutting and rejoining of the recombining DNA molecules. The XerC-XerD complex is essential to convert dimers of the bacterial chromosome into monomers to permit their segregation at cell division. It also contributes to the segregational stability of plasmids.</text>
</comment>
<comment type="subcellular location">
    <subcellularLocation>
        <location evidence="1 9">Cytoplasm</location>
    </subcellularLocation>
</comment>
<dbReference type="InterPro" id="IPR002104">
    <property type="entry name" value="Integrase_catalytic"/>
</dbReference>
<organism evidence="12 14">
    <name type="scientific">Treponema socranskii subsp. socranskii VPI DR56BR1116 = ATCC 35536</name>
    <dbReference type="NCBI Taxonomy" id="1125725"/>
    <lineage>
        <taxon>Bacteria</taxon>
        <taxon>Pseudomonadati</taxon>
        <taxon>Spirochaetota</taxon>
        <taxon>Spirochaetia</taxon>
        <taxon>Spirochaetales</taxon>
        <taxon>Treponemataceae</taxon>
        <taxon>Treponema</taxon>
    </lineage>
</organism>
<evidence type="ECO:0000313" key="13">
    <source>
        <dbReference type="EMBL" id="ERK04895.1"/>
    </source>
</evidence>
<dbReference type="PANTHER" id="PTHR30349:SF77">
    <property type="entry name" value="TYROSINE RECOMBINASE XERC"/>
    <property type="match status" value="1"/>
</dbReference>